<evidence type="ECO:0000313" key="1">
    <source>
        <dbReference type="EMBL" id="NHQ86038.1"/>
    </source>
</evidence>
<sequence length="265" mass="30229">MMRAAYLLSGQVMHERLRPVQNRFVYPVFCLRLNLARLGELNNRWFGVNRWRPLSIATRDYGARDGSDLQGWMRGLLKDAAIEADGEIWLQTFPRIFGYAFNPVNFWFCHDKKGGLKAVLAEVNNTFGEHHRYLLQAAGGGDILPDSDLHSMKALHVSPFCPVAGHYQFSFKNSPDSAFVGIDYFDQEGLLIKTAIAGRRVSFTPAHLRRALLAQPFLTLGVVAKIHWQALRLWLKRVPFYRKPQPPLHPVSHPLHLRSSKESQS</sequence>
<dbReference type="PANTHER" id="PTHR33973">
    <property type="entry name" value="OS07G0153300 PROTEIN"/>
    <property type="match status" value="1"/>
</dbReference>
<name>A0ABX0KTK2_9NEIS</name>
<reference evidence="1 2" key="1">
    <citation type="submission" date="2020-03" db="EMBL/GenBank/DDBJ databases">
        <title>Draft genome sequence of environmentally isolated violet-colored cultures.</title>
        <authorList>
            <person name="Wilson H.S."/>
        </authorList>
    </citation>
    <scope>NUCLEOTIDE SEQUENCE [LARGE SCALE GENOMIC DNA]</scope>
    <source>
        <strain evidence="1 2">HSC-16F04</strain>
    </source>
</reference>
<accession>A0ABX0KTK2</accession>
<evidence type="ECO:0000313" key="2">
    <source>
        <dbReference type="Proteomes" id="UP000712570"/>
    </source>
</evidence>
<organism evidence="1 2">
    <name type="scientific">Iodobacter violaceini</name>
    <dbReference type="NCBI Taxonomy" id="3044271"/>
    <lineage>
        <taxon>Bacteria</taxon>
        <taxon>Pseudomonadati</taxon>
        <taxon>Pseudomonadota</taxon>
        <taxon>Betaproteobacteria</taxon>
        <taxon>Neisseriales</taxon>
        <taxon>Chitinibacteraceae</taxon>
        <taxon>Iodobacter</taxon>
    </lineage>
</organism>
<protein>
    <submittedName>
        <fullName evidence="1">DUF1365 domain-containing protein</fullName>
    </submittedName>
</protein>
<proteinExistence type="predicted"/>
<dbReference type="Pfam" id="PF07103">
    <property type="entry name" value="DUF1365"/>
    <property type="match status" value="1"/>
</dbReference>
<dbReference type="PANTHER" id="PTHR33973:SF4">
    <property type="entry name" value="OS07G0153300 PROTEIN"/>
    <property type="match status" value="1"/>
</dbReference>
<dbReference type="InterPro" id="IPR010775">
    <property type="entry name" value="DUF1365"/>
</dbReference>
<gene>
    <name evidence="1" type="ORF">HA050_07900</name>
</gene>
<dbReference type="EMBL" id="JAAOLX010000003">
    <property type="protein sequence ID" value="NHQ86038.1"/>
    <property type="molecule type" value="Genomic_DNA"/>
</dbReference>
<keyword evidence="2" id="KW-1185">Reference proteome</keyword>
<comment type="caution">
    <text evidence="1">The sequence shown here is derived from an EMBL/GenBank/DDBJ whole genome shotgun (WGS) entry which is preliminary data.</text>
</comment>
<dbReference type="Proteomes" id="UP000712570">
    <property type="component" value="Unassembled WGS sequence"/>
</dbReference>